<organism evidence="2 3">
    <name type="scientific">Psilocybe cf. subviscida</name>
    <dbReference type="NCBI Taxonomy" id="2480587"/>
    <lineage>
        <taxon>Eukaryota</taxon>
        <taxon>Fungi</taxon>
        <taxon>Dikarya</taxon>
        <taxon>Basidiomycota</taxon>
        <taxon>Agaricomycotina</taxon>
        <taxon>Agaricomycetes</taxon>
        <taxon>Agaricomycetidae</taxon>
        <taxon>Agaricales</taxon>
        <taxon>Agaricineae</taxon>
        <taxon>Strophariaceae</taxon>
        <taxon>Psilocybe</taxon>
    </lineage>
</organism>
<evidence type="ECO:0000313" key="2">
    <source>
        <dbReference type="EMBL" id="KAF5322141.1"/>
    </source>
</evidence>
<feature type="compositionally biased region" description="Basic residues" evidence="1">
    <location>
        <begin position="368"/>
        <end position="377"/>
    </location>
</feature>
<gene>
    <name evidence="2" type="ORF">D9619_001653</name>
</gene>
<accession>A0A8H5BFV9</accession>
<feature type="region of interest" description="Disordered" evidence="1">
    <location>
        <begin position="358"/>
        <end position="377"/>
    </location>
</feature>
<protein>
    <submittedName>
        <fullName evidence="2">Uncharacterized protein</fullName>
    </submittedName>
</protein>
<feature type="region of interest" description="Disordered" evidence="1">
    <location>
        <begin position="254"/>
        <end position="333"/>
    </location>
</feature>
<evidence type="ECO:0000256" key="1">
    <source>
        <dbReference type="SAM" id="MobiDB-lite"/>
    </source>
</evidence>
<name>A0A8H5BFV9_9AGAR</name>
<sequence>MPPPLSRTCARANVSLVASRKLLASRLASTQAADTSTRREENPGATWTAFIRTWRPPTGVSEALLILAEIEKKYGKIRESHFLKDYEVPQKYQMLAYVVFEDPQSLDRIPRGGVDHAVDSSLPDRHEPHSLSLQQVEALVYPTNSAVAPSSTTTEDKDRVLGFRLIPAGKEYVDPKHVNASVNRIYQTTPGPIMENFYRWGGFHSEEPLELPSKQFGVEELFNPKQVQPNIRMRAALKLCEMNRKHNRMLFGAGIETINRPRTNSPAPTPVSSEPTEQPPTPAPVPESIAPSEEQPKTTPKSKKSTSAISPLDTAPTPVPEEKKPELSPEQKDALANQLKAARELRKSTVVASKLPSINIPPSLALPTRRKQAKPRPVRTYIEIAKADPQRHPLEEKKGILDKLWGFVGKKS</sequence>
<evidence type="ECO:0000313" key="3">
    <source>
        <dbReference type="Proteomes" id="UP000567179"/>
    </source>
</evidence>
<dbReference type="EMBL" id="JAACJJ010000028">
    <property type="protein sequence ID" value="KAF5322141.1"/>
    <property type="molecule type" value="Genomic_DNA"/>
</dbReference>
<keyword evidence="3" id="KW-1185">Reference proteome</keyword>
<dbReference type="OrthoDB" id="3362336at2759"/>
<dbReference type="AlphaFoldDB" id="A0A8H5BFV9"/>
<dbReference type="Proteomes" id="UP000567179">
    <property type="component" value="Unassembled WGS sequence"/>
</dbReference>
<feature type="compositionally biased region" description="Basic and acidic residues" evidence="1">
    <location>
        <begin position="320"/>
        <end position="333"/>
    </location>
</feature>
<reference evidence="2 3" key="1">
    <citation type="journal article" date="2020" name="ISME J.">
        <title>Uncovering the hidden diversity of litter-decomposition mechanisms in mushroom-forming fungi.</title>
        <authorList>
            <person name="Floudas D."/>
            <person name="Bentzer J."/>
            <person name="Ahren D."/>
            <person name="Johansson T."/>
            <person name="Persson P."/>
            <person name="Tunlid A."/>
        </authorList>
    </citation>
    <scope>NUCLEOTIDE SEQUENCE [LARGE SCALE GENOMIC DNA]</scope>
    <source>
        <strain evidence="2 3">CBS 101986</strain>
    </source>
</reference>
<comment type="caution">
    <text evidence="2">The sequence shown here is derived from an EMBL/GenBank/DDBJ whole genome shotgun (WGS) entry which is preliminary data.</text>
</comment>
<proteinExistence type="predicted"/>